<comment type="caution">
    <text evidence="3">The sequence shown here is derived from an EMBL/GenBank/DDBJ whole genome shotgun (WGS) entry which is preliminary data.</text>
</comment>
<reference evidence="3 4" key="1">
    <citation type="submission" date="2019-12" db="EMBL/GenBank/DDBJ databases">
        <title>Chromosome-level assembly of the Caenorhabditis remanei genome.</title>
        <authorList>
            <person name="Teterina A.A."/>
            <person name="Willis J.H."/>
            <person name="Phillips P.C."/>
        </authorList>
    </citation>
    <scope>NUCLEOTIDE SEQUENCE [LARGE SCALE GENOMIC DNA]</scope>
    <source>
        <strain evidence="3 4">PX506</strain>
        <tissue evidence="3">Whole organism</tissue>
    </source>
</reference>
<sequence>MISQQGPLRHSFDNTVQPIETTQTAIICQEGHVTTFGMCSSRFDRCQNNSIRSKQCPVNTLFESSLVLCVFDLPQCQPITVPYTPTYNFYGGAPSDTIVSPFDENVRLKPKFNRRPIYNHGPVGRPIYGNQQMENPCFIPRHRPYGGDRHRSYRCRHSGQDRHSKKQLGRPREDPDGYKDDKSFDAKDLFGATRRKRYYGSPQSGYGQHTSQISSRQAQVGAVLIPVVFSQLRTAPLAV</sequence>
<feature type="compositionally biased region" description="Basic residues" evidence="1">
    <location>
        <begin position="151"/>
        <end position="169"/>
    </location>
</feature>
<dbReference type="AlphaFoldDB" id="A0A6A5HVW7"/>
<evidence type="ECO:0000259" key="2">
    <source>
        <dbReference type="PROSITE" id="PS50940"/>
    </source>
</evidence>
<feature type="compositionally biased region" description="Basic and acidic residues" evidence="1">
    <location>
        <begin position="170"/>
        <end position="186"/>
    </location>
</feature>
<name>A0A6A5HVW7_CAERE</name>
<dbReference type="InterPro" id="IPR036508">
    <property type="entry name" value="Chitin-bd_dom_sf"/>
</dbReference>
<evidence type="ECO:0000313" key="3">
    <source>
        <dbReference type="EMBL" id="KAF1770966.1"/>
    </source>
</evidence>
<dbReference type="SUPFAM" id="SSF57625">
    <property type="entry name" value="Invertebrate chitin-binding proteins"/>
    <property type="match status" value="1"/>
</dbReference>
<dbReference type="Pfam" id="PF01607">
    <property type="entry name" value="CBM_14"/>
    <property type="match status" value="1"/>
</dbReference>
<dbReference type="GO" id="GO:0005576">
    <property type="term" value="C:extracellular region"/>
    <property type="evidence" value="ECO:0007669"/>
    <property type="project" value="InterPro"/>
</dbReference>
<protein>
    <recommendedName>
        <fullName evidence="2">Chitin-binding type-2 domain-containing protein</fullName>
    </recommendedName>
</protein>
<dbReference type="SMART" id="SM00494">
    <property type="entry name" value="ChtBD2"/>
    <property type="match status" value="1"/>
</dbReference>
<dbReference type="GO" id="GO:0008061">
    <property type="term" value="F:chitin binding"/>
    <property type="evidence" value="ECO:0007669"/>
    <property type="project" value="InterPro"/>
</dbReference>
<evidence type="ECO:0000256" key="1">
    <source>
        <dbReference type="SAM" id="MobiDB-lite"/>
    </source>
</evidence>
<organism evidence="3 4">
    <name type="scientific">Caenorhabditis remanei</name>
    <name type="common">Caenorhabditis vulgaris</name>
    <dbReference type="NCBI Taxonomy" id="31234"/>
    <lineage>
        <taxon>Eukaryota</taxon>
        <taxon>Metazoa</taxon>
        <taxon>Ecdysozoa</taxon>
        <taxon>Nematoda</taxon>
        <taxon>Chromadorea</taxon>
        <taxon>Rhabditida</taxon>
        <taxon>Rhabditina</taxon>
        <taxon>Rhabditomorpha</taxon>
        <taxon>Rhabditoidea</taxon>
        <taxon>Rhabditidae</taxon>
        <taxon>Peloderinae</taxon>
        <taxon>Caenorhabditis</taxon>
    </lineage>
</organism>
<evidence type="ECO:0000313" key="4">
    <source>
        <dbReference type="Proteomes" id="UP000483820"/>
    </source>
</evidence>
<dbReference type="InterPro" id="IPR002557">
    <property type="entry name" value="Chitin-bd_dom"/>
</dbReference>
<dbReference type="Proteomes" id="UP000483820">
    <property type="component" value="Chromosome I"/>
</dbReference>
<feature type="domain" description="Chitin-binding type-2" evidence="2">
    <location>
        <begin position="25"/>
        <end position="78"/>
    </location>
</feature>
<dbReference type="GeneID" id="78773401"/>
<feature type="region of interest" description="Disordered" evidence="1">
    <location>
        <begin position="148"/>
        <end position="186"/>
    </location>
</feature>
<dbReference type="CTD" id="78773401"/>
<proteinExistence type="predicted"/>
<dbReference type="EMBL" id="WUAV01000001">
    <property type="protein sequence ID" value="KAF1770966.1"/>
    <property type="molecule type" value="Genomic_DNA"/>
</dbReference>
<dbReference type="PROSITE" id="PS50940">
    <property type="entry name" value="CHIT_BIND_II"/>
    <property type="match status" value="1"/>
</dbReference>
<dbReference type="KEGG" id="crq:GCK72_002790"/>
<accession>A0A6A5HVW7</accession>
<gene>
    <name evidence="3" type="ORF">GCK72_002790</name>
</gene>
<dbReference type="RefSeq" id="XP_053592251.1">
    <property type="nucleotide sequence ID" value="XM_053723606.1"/>
</dbReference>